<dbReference type="SUPFAM" id="SSF52540">
    <property type="entry name" value="P-loop containing nucleoside triphosphate hydrolases"/>
    <property type="match status" value="1"/>
</dbReference>
<name>A0AAN7UMC4_9PEZI</name>
<dbReference type="CDD" id="cd18809">
    <property type="entry name" value="SF1_C_RecD"/>
    <property type="match status" value="1"/>
</dbReference>
<sequence>MLVVLLTNLDLNRRLCNGSQGIICDYEEFDPKKLPRLPTKNDPMPEFGTIHGDYAEMREYHIRTFMERKEVEKKFWPVVRFHNGEVRTIFAECSVHPLGNKEPFSLLSRTQIPLAPAWAMSIHKSQSLTLDRVIVDLTRAWEEGQVYVALSRATSLSGLKVEGDPRGLTVGKGGNSQVRKFHREKFGI</sequence>
<comment type="caution">
    <text evidence="1">The sequence shown here is derived from an EMBL/GenBank/DDBJ whole genome shotgun (WGS) entry which is preliminary data.</text>
</comment>
<keyword evidence="2" id="KW-1185">Reference proteome</keyword>
<dbReference type="EMBL" id="JAWHQM010000010">
    <property type="protein sequence ID" value="KAK5629041.1"/>
    <property type="molecule type" value="Genomic_DNA"/>
</dbReference>
<dbReference type="PANTHER" id="PTHR23274">
    <property type="entry name" value="DNA HELICASE-RELATED"/>
    <property type="match status" value="1"/>
</dbReference>
<dbReference type="GO" id="GO:0071932">
    <property type="term" value="P:replication fork reversal"/>
    <property type="evidence" value="ECO:0007669"/>
    <property type="project" value="TreeGrafter"/>
</dbReference>
<evidence type="ECO:0000313" key="2">
    <source>
        <dbReference type="Proteomes" id="UP001305414"/>
    </source>
</evidence>
<accession>A0AAN7UMC4</accession>
<proteinExistence type="predicted"/>
<evidence type="ECO:0008006" key="3">
    <source>
        <dbReference type="Google" id="ProtNLM"/>
    </source>
</evidence>
<dbReference type="GO" id="GO:0005739">
    <property type="term" value="C:mitochondrion"/>
    <property type="evidence" value="ECO:0007669"/>
    <property type="project" value="TreeGrafter"/>
</dbReference>
<dbReference type="GO" id="GO:0043596">
    <property type="term" value="C:nuclear replication fork"/>
    <property type="evidence" value="ECO:0007669"/>
    <property type="project" value="TreeGrafter"/>
</dbReference>
<dbReference type="AlphaFoldDB" id="A0AAN7UMC4"/>
<dbReference type="InterPro" id="IPR027417">
    <property type="entry name" value="P-loop_NTPase"/>
</dbReference>
<dbReference type="Proteomes" id="UP001305414">
    <property type="component" value="Unassembled WGS sequence"/>
</dbReference>
<dbReference type="GO" id="GO:0003697">
    <property type="term" value="F:single-stranded DNA binding"/>
    <property type="evidence" value="ECO:0007669"/>
    <property type="project" value="TreeGrafter"/>
</dbReference>
<gene>
    <name evidence="1" type="ORF">RRF57_004756</name>
</gene>
<protein>
    <recommendedName>
        <fullName evidence="3">ATP-dependent DNA helicase</fullName>
    </recommendedName>
</protein>
<dbReference type="PANTHER" id="PTHR23274:SF45">
    <property type="entry name" value="ATP-DEPENDENT DNA HELICASE"/>
    <property type="match status" value="1"/>
</dbReference>
<evidence type="ECO:0000313" key="1">
    <source>
        <dbReference type="EMBL" id="KAK5629041.1"/>
    </source>
</evidence>
<organism evidence="1 2">
    <name type="scientific">Xylaria bambusicola</name>
    <dbReference type="NCBI Taxonomy" id="326684"/>
    <lineage>
        <taxon>Eukaryota</taxon>
        <taxon>Fungi</taxon>
        <taxon>Dikarya</taxon>
        <taxon>Ascomycota</taxon>
        <taxon>Pezizomycotina</taxon>
        <taxon>Sordariomycetes</taxon>
        <taxon>Xylariomycetidae</taxon>
        <taxon>Xylariales</taxon>
        <taxon>Xylariaceae</taxon>
        <taxon>Xylaria</taxon>
    </lineage>
</organism>
<reference evidence="1 2" key="1">
    <citation type="submission" date="2023-10" db="EMBL/GenBank/DDBJ databases">
        <title>Draft genome sequence of Xylaria bambusicola isolate GMP-LS, the root and basal stem rot pathogen of sugarcane in Indonesia.</title>
        <authorList>
            <person name="Selvaraj P."/>
            <person name="Muralishankar V."/>
            <person name="Muruganantham S."/>
            <person name="Sp S."/>
            <person name="Haryani S."/>
            <person name="Lau K.J.X."/>
            <person name="Naqvi N.I."/>
        </authorList>
    </citation>
    <scope>NUCLEOTIDE SEQUENCE [LARGE SCALE GENOMIC DNA]</scope>
    <source>
        <strain evidence="1">GMP-LS</strain>
    </source>
</reference>
<dbReference type="GO" id="GO:0000723">
    <property type="term" value="P:telomere maintenance"/>
    <property type="evidence" value="ECO:0007669"/>
    <property type="project" value="TreeGrafter"/>
</dbReference>
<dbReference type="Gene3D" id="3.40.50.300">
    <property type="entry name" value="P-loop containing nucleotide triphosphate hydrolases"/>
    <property type="match status" value="1"/>
</dbReference>